<dbReference type="Pfam" id="PF22020">
    <property type="entry name" value="RlmL_1st"/>
    <property type="match status" value="1"/>
</dbReference>
<organism evidence="5 6">
    <name type="scientific">Aquella oligotrophica</name>
    <dbReference type="NCBI Taxonomy" id="2067065"/>
    <lineage>
        <taxon>Bacteria</taxon>
        <taxon>Pseudomonadati</taxon>
        <taxon>Pseudomonadota</taxon>
        <taxon>Betaproteobacteria</taxon>
        <taxon>Neisseriales</taxon>
        <taxon>Neisseriaceae</taxon>
        <taxon>Aquella</taxon>
    </lineage>
</organism>
<dbReference type="GO" id="GO:0008990">
    <property type="term" value="F:rRNA (guanine-N2-)-methyltransferase activity"/>
    <property type="evidence" value="ECO:0007669"/>
    <property type="project" value="TreeGrafter"/>
</dbReference>
<keyword evidence="3" id="KW-0694">RNA-binding</keyword>
<evidence type="ECO:0000313" key="6">
    <source>
        <dbReference type="Proteomes" id="UP000236655"/>
    </source>
</evidence>
<dbReference type="Gene3D" id="3.30.2130.30">
    <property type="match status" value="1"/>
</dbReference>
<dbReference type="OrthoDB" id="9809404at2"/>
<dbReference type="Gene3D" id="3.40.50.150">
    <property type="entry name" value="Vaccinia Virus protein VP39"/>
    <property type="match status" value="1"/>
</dbReference>
<dbReference type="AlphaFoldDB" id="A0A2I7N4S6"/>
<evidence type="ECO:0000256" key="2">
    <source>
        <dbReference type="ARBA" id="ARBA00022679"/>
    </source>
</evidence>
<evidence type="ECO:0000256" key="1">
    <source>
        <dbReference type="ARBA" id="ARBA00022603"/>
    </source>
</evidence>
<gene>
    <name evidence="5" type="ORF">CUN60_03665</name>
</gene>
<keyword evidence="2 5" id="KW-0808">Transferase</keyword>
<dbReference type="GO" id="GO:0003723">
    <property type="term" value="F:RNA binding"/>
    <property type="evidence" value="ECO:0007669"/>
    <property type="project" value="UniProtKB-UniRule"/>
</dbReference>
<dbReference type="Pfam" id="PF01170">
    <property type="entry name" value="UPF0020"/>
    <property type="match status" value="1"/>
</dbReference>
<keyword evidence="1 5" id="KW-0489">Methyltransferase</keyword>
<name>A0A2I7N4S6_9NEIS</name>
<dbReference type="InterPro" id="IPR002052">
    <property type="entry name" value="DNA_methylase_N6_adenine_CS"/>
</dbReference>
<dbReference type="KEGG" id="nba:CUN60_03665"/>
<evidence type="ECO:0000313" key="5">
    <source>
        <dbReference type="EMBL" id="AUR51431.1"/>
    </source>
</evidence>
<dbReference type="Proteomes" id="UP000236655">
    <property type="component" value="Chromosome"/>
</dbReference>
<dbReference type="InterPro" id="IPR000241">
    <property type="entry name" value="RlmKL-like_Mtase"/>
</dbReference>
<evidence type="ECO:0000259" key="4">
    <source>
        <dbReference type="PROSITE" id="PS51165"/>
    </source>
</evidence>
<dbReference type="GO" id="GO:0070043">
    <property type="term" value="F:rRNA (guanine-N7-)-methyltransferase activity"/>
    <property type="evidence" value="ECO:0007669"/>
    <property type="project" value="TreeGrafter"/>
</dbReference>
<protein>
    <submittedName>
        <fullName evidence="5">RNA methyltransferase</fullName>
    </submittedName>
</protein>
<sequence>MLLACFATTVRGLEELLATELKELGAEEIRIVNAGMEFNASLSNIMAMNLNSRLASRIMIRLGYSGYRHEDDIYRLARKIDWLDWFHSGNSIKVATSAIQSPLKSLDFVTLKVKDAICDYFNEKVDSRPDVNKVEPDMRIYNFLTKDTVTIYLDTSGDTLFKRGYRRLKLEAPIRENLASGLIQLSGWQPDQAFYDPMCGSGTLAVEAIGIGLNLAPGLNRNFAFEKLANFDSDNYQRIQALAKKKENRERKLKIYASDINRKAIEIARQNFQQIKLEEYVEFSYGDFLSKKAPAESGVLLTNPPYGVRLEELDRLTELYPQIGNKLKQNFANWNCYFFTADLRMPKLVRLKPSRKIPVYNGALECRLYEFKMVSGSNR</sequence>
<dbReference type="PANTHER" id="PTHR47313">
    <property type="entry name" value="RIBOSOMAL RNA LARGE SUBUNIT METHYLTRANSFERASE K/L"/>
    <property type="match status" value="1"/>
</dbReference>
<keyword evidence="6" id="KW-1185">Reference proteome</keyword>
<dbReference type="InterPro" id="IPR029063">
    <property type="entry name" value="SAM-dependent_MTases_sf"/>
</dbReference>
<dbReference type="PROSITE" id="PS51165">
    <property type="entry name" value="THUMP"/>
    <property type="match status" value="1"/>
</dbReference>
<reference evidence="6" key="1">
    <citation type="submission" date="2017-11" db="EMBL/GenBank/DDBJ databases">
        <authorList>
            <person name="Chan K.G."/>
            <person name="Lee L.S."/>
        </authorList>
    </citation>
    <scope>NUCLEOTIDE SEQUENCE [LARGE SCALE GENOMIC DNA]</scope>
    <source>
        <strain evidence="6">DSM 100970</strain>
    </source>
</reference>
<dbReference type="EMBL" id="CP024847">
    <property type="protein sequence ID" value="AUR51431.1"/>
    <property type="molecule type" value="Genomic_DNA"/>
</dbReference>
<dbReference type="InterPro" id="IPR004114">
    <property type="entry name" value="THUMP_dom"/>
</dbReference>
<feature type="domain" description="THUMP" evidence="4">
    <location>
        <begin position="44"/>
        <end position="155"/>
    </location>
</feature>
<dbReference type="PROSITE" id="PS00092">
    <property type="entry name" value="N6_MTASE"/>
    <property type="match status" value="1"/>
</dbReference>
<proteinExistence type="predicted"/>
<dbReference type="SUPFAM" id="SSF53335">
    <property type="entry name" value="S-adenosyl-L-methionine-dependent methyltransferases"/>
    <property type="match status" value="1"/>
</dbReference>
<dbReference type="Pfam" id="PF02926">
    <property type="entry name" value="THUMP"/>
    <property type="match status" value="1"/>
</dbReference>
<accession>A0A2I7N4S6</accession>
<dbReference type="PANTHER" id="PTHR47313:SF1">
    <property type="entry name" value="RIBOSOMAL RNA LARGE SUBUNIT METHYLTRANSFERASE K_L"/>
    <property type="match status" value="1"/>
</dbReference>
<evidence type="ECO:0000256" key="3">
    <source>
        <dbReference type="PROSITE-ProRule" id="PRU00529"/>
    </source>
</evidence>
<dbReference type="CDD" id="cd11715">
    <property type="entry name" value="THUMP_AdoMetMT"/>
    <property type="match status" value="1"/>
</dbReference>
<dbReference type="SMART" id="SM00981">
    <property type="entry name" value="THUMP"/>
    <property type="match status" value="1"/>
</dbReference>
<dbReference type="InterPro" id="IPR054170">
    <property type="entry name" value="RlmL_1st"/>
</dbReference>
<dbReference type="RefSeq" id="WP_102950730.1">
    <property type="nucleotide sequence ID" value="NZ_CP024847.1"/>
</dbReference>